<organism evidence="1 2">
    <name type="scientific">Desulfoscipio gibsoniae DSM 7213</name>
    <dbReference type="NCBI Taxonomy" id="767817"/>
    <lineage>
        <taxon>Bacteria</taxon>
        <taxon>Bacillati</taxon>
        <taxon>Bacillota</taxon>
        <taxon>Clostridia</taxon>
        <taxon>Eubacteriales</taxon>
        <taxon>Desulfallaceae</taxon>
        <taxon>Desulfoscipio</taxon>
    </lineage>
</organism>
<dbReference type="InterPro" id="IPR006901">
    <property type="entry name" value="TrmK"/>
</dbReference>
<dbReference type="Gene3D" id="1.10.287.1890">
    <property type="match status" value="1"/>
</dbReference>
<dbReference type="eggNOG" id="COG2384">
    <property type="taxonomic scope" value="Bacteria"/>
</dbReference>
<keyword evidence="1" id="KW-0808">Transferase</keyword>
<dbReference type="Pfam" id="PF04816">
    <property type="entry name" value="TrmK"/>
    <property type="match status" value="1"/>
</dbReference>
<dbReference type="EMBL" id="CP003273">
    <property type="protein sequence ID" value="AGL00904.1"/>
    <property type="molecule type" value="Genomic_DNA"/>
</dbReference>
<dbReference type="Gene3D" id="3.40.50.150">
    <property type="entry name" value="Vaccinia Virus protein VP39"/>
    <property type="match status" value="1"/>
</dbReference>
<gene>
    <name evidence="1" type="ORF">Desgi_1405</name>
</gene>
<dbReference type="GO" id="GO:0032259">
    <property type="term" value="P:methylation"/>
    <property type="evidence" value="ECO:0007669"/>
    <property type="project" value="UniProtKB-KW"/>
</dbReference>
<dbReference type="KEGG" id="dgi:Desgi_1405"/>
<sequence>MVMELSKRLATVARHVPVGATVADIGTDHAYLPVYLVRRGISPRVVGVDINQGPFDAAHLTVRASGLDEYIDLRMGDGFNIIKPGEVSVVVVAGMGGKTICKILAQGREVLQHLRRLVLQPMRDIVMVRKWLTDNGWRLMDEEMVTEDGHYYVIIVAEPGFEKIKNSFALKLGPRLLEKKDAVLREFLKRRIIEINIILGEITSAHSSEANTRAQVLKQEAEEIEEVLSKW</sequence>
<dbReference type="PANTHER" id="PTHR38451">
    <property type="entry name" value="TRNA (ADENINE(22)-N(1))-METHYLTRANSFERASE"/>
    <property type="match status" value="1"/>
</dbReference>
<dbReference type="OrthoDB" id="5881184at2"/>
<dbReference type="HOGENOM" id="CLU_071037_1_0_9"/>
<proteinExistence type="predicted"/>
<keyword evidence="1" id="KW-0489">Methyltransferase</keyword>
<dbReference type="AlphaFoldDB" id="R4KE90"/>
<dbReference type="Proteomes" id="UP000013520">
    <property type="component" value="Chromosome"/>
</dbReference>
<dbReference type="GO" id="GO:0160105">
    <property type="term" value="F:tRNA (adenine(22)-N1)-methyltransferase activity"/>
    <property type="evidence" value="ECO:0007669"/>
    <property type="project" value="InterPro"/>
</dbReference>
<protein>
    <submittedName>
        <fullName evidence="1">Putative SAM-dependent methyltransferase</fullName>
    </submittedName>
</protein>
<evidence type="ECO:0000313" key="1">
    <source>
        <dbReference type="EMBL" id="AGL00904.1"/>
    </source>
</evidence>
<accession>R4KE90</accession>
<reference evidence="1 2" key="1">
    <citation type="submission" date="2012-01" db="EMBL/GenBank/DDBJ databases">
        <title>Complete sequence of Desulfotomaculum gibsoniae DSM 7213.</title>
        <authorList>
            <consortium name="US DOE Joint Genome Institute"/>
            <person name="Lucas S."/>
            <person name="Han J."/>
            <person name="Lapidus A."/>
            <person name="Cheng J.-F."/>
            <person name="Goodwin L."/>
            <person name="Pitluck S."/>
            <person name="Peters L."/>
            <person name="Ovchinnikova G."/>
            <person name="Teshima H."/>
            <person name="Detter J.C."/>
            <person name="Han C."/>
            <person name="Tapia R."/>
            <person name="Land M."/>
            <person name="Hauser L."/>
            <person name="Kyrpides N."/>
            <person name="Ivanova N."/>
            <person name="Pagani I."/>
            <person name="Parshina S."/>
            <person name="Plugge C."/>
            <person name="Muyzer G."/>
            <person name="Kuever J."/>
            <person name="Ivanova A."/>
            <person name="Nazina T."/>
            <person name="Klenk H.-P."/>
            <person name="Brambilla E."/>
            <person name="Spring S."/>
            <person name="Stams A.F."/>
            <person name="Woyke T."/>
        </authorList>
    </citation>
    <scope>NUCLEOTIDE SEQUENCE [LARGE SCALE GENOMIC DNA]</scope>
    <source>
        <strain evidence="1 2">DSM 7213</strain>
    </source>
</reference>
<evidence type="ECO:0000313" key="2">
    <source>
        <dbReference type="Proteomes" id="UP000013520"/>
    </source>
</evidence>
<keyword evidence="2" id="KW-1185">Reference proteome</keyword>
<name>R4KE90_9FIRM</name>
<dbReference type="STRING" id="767817.Desgi_1405"/>
<dbReference type="InterPro" id="IPR029063">
    <property type="entry name" value="SAM-dependent_MTases_sf"/>
</dbReference>
<dbReference type="SUPFAM" id="SSF53335">
    <property type="entry name" value="S-adenosyl-L-methionine-dependent methyltransferases"/>
    <property type="match status" value="1"/>
</dbReference>
<dbReference type="PIRSF" id="PIRSF018637">
    <property type="entry name" value="TrmK"/>
    <property type="match status" value="1"/>
</dbReference>
<dbReference type="PANTHER" id="PTHR38451:SF1">
    <property type="entry name" value="TRNA (ADENINE(22)-N(1))-METHYLTRANSFERASE"/>
    <property type="match status" value="1"/>
</dbReference>